<dbReference type="EMBL" id="KN404976">
    <property type="protein sequence ID" value="KHG15942.1"/>
    <property type="molecule type" value="Genomic_DNA"/>
</dbReference>
<dbReference type="GO" id="GO:0006897">
    <property type="term" value="P:endocytosis"/>
    <property type="evidence" value="ECO:0007669"/>
    <property type="project" value="TreeGrafter"/>
</dbReference>
<dbReference type="AlphaFoldDB" id="A0A0B0NTG0"/>
<proteinExistence type="predicted"/>
<dbReference type="GO" id="GO:0030125">
    <property type="term" value="C:clathrin vesicle coat"/>
    <property type="evidence" value="ECO:0007669"/>
    <property type="project" value="TreeGrafter"/>
</dbReference>
<dbReference type="PANTHER" id="PTHR12276">
    <property type="entry name" value="EPSIN/ENT-RELATED"/>
    <property type="match status" value="1"/>
</dbReference>
<evidence type="ECO:0000313" key="2">
    <source>
        <dbReference type="EMBL" id="KHG15942.1"/>
    </source>
</evidence>
<dbReference type="Proteomes" id="UP000032142">
    <property type="component" value="Unassembled WGS sequence"/>
</dbReference>
<organism evidence="2 3">
    <name type="scientific">Gossypium arboreum</name>
    <name type="common">Tree cotton</name>
    <name type="synonym">Gossypium nanking</name>
    <dbReference type="NCBI Taxonomy" id="29729"/>
    <lineage>
        <taxon>Eukaryota</taxon>
        <taxon>Viridiplantae</taxon>
        <taxon>Streptophyta</taxon>
        <taxon>Embryophyta</taxon>
        <taxon>Tracheophyta</taxon>
        <taxon>Spermatophyta</taxon>
        <taxon>Magnoliopsida</taxon>
        <taxon>eudicotyledons</taxon>
        <taxon>Gunneridae</taxon>
        <taxon>Pentapetalae</taxon>
        <taxon>rosids</taxon>
        <taxon>malvids</taxon>
        <taxon>Malvales</taxon>
        <taxon>Malvaceae</taxon>
        <taxon>Malvoideae</taxon>
        <taxon>Gossypium</taxon>
    </lineage>
</organism>
<gene>
    <name evidence="2" type="ORF">F383_21818</name>
</gene>
<protein>
    <submittedName>
        <fullName evidence="2">Clathrin interactor EPSIN 3-like protein</fullName>
    </submittedName>
</protein>
<keyword evidence="1" id="KW-0472">Membrane</keyword>
<evidence type="ECO:0000313" key="3">
    <source>
        <dbReference type="Proteomes" id="UP000032142"/>
    </source>
</evidence>
<accession>A0A0B0NTG0</accession>
<sequence length="211" mass="22574">MAAQPQSPAVLAALLSLGNFFVWLDLLCQLVLPLLLKTTNESGAHSNNNDLGGFFSLPGSYTSMAQQTAPPLSTAAPPKSTVWADTLSSGLVNLNISGAKKDPLSDIAVDFDAINQKENRMEKPALTAVTSTITMGKYMESGFWIGCAGASVLRGPEDPMVGSSMGMGYGSGWWSYPRHWHGSLGYDGMNRQTYEHGNGDEHGHESRHVGE</sequence>
<evidence type="ECO:0000256" key="1">
    <source>
        <dbReference type="SAM" id="Phobius"/>
    </source>
</evidence>
<dbReference type="GO" id="GO:0005768">
    <property type="term" value="C:endosome"/>
    <property type="evidence" value="ECO:0007669"/>
    <property type="project" value="TreeGrafter"/>
</dbReference>
<feature type="transmembrane region" description="Helical" evidence="1">
    <location>
        <begin position="12"/>
        <end position="36"/>
    </location>
</feature>
<dbReference type="GO" id="GO:0005543">
    <property type="term" value="F:phospholipid binding"/>
    <property type="evidence" value="ECO:0007669"/>
    <property type="project" value="TreeGrafter"/>
</dbReference>
<keyword evidence="1" id="KW-1133">Transmembrane helix</keyword>
<keyword evidence="1" id="KW-0812">Transmembrane</keyword>
<dbReference type="GO" id="GO:0030276">
    <property type="term" value="F:clathrin binding"/>
    <property type="evidence" value="ECO:0007669"/>
    <property type="project" value="TreeGrafter"/>
</dbReference>
<dbReference type="GO" id="GO:0005886">
    <property type="term" value="C:plasma membrane"/>
    <property type="evidence" value="ECO:0007669"/>
    <property type="project" value="TreeGrafter"/>
</dbReference>
<keyword evidence="3" id="KW-1185">Reference proteome</keyword>
<name>A0A0B0NTG0_GOSAR</name>
<dbReference type="PANTHER" id="PTHR12276:SF91">
    <property type="entry name" value="CLATHRIN INTERACTOR EPSIN 2-RELATED"/>
    <property type="match status" value="1"/>
</dbReference>
<reference evidence="3" key="1">
    <citation type="submission" date="2014-09" db="EMBL/GenBank/DDBJ databases">
        <authorList>
            <person name="Mudge J."/>
            <person name="Ramaraj T."/>
            <person name="Lindquist I.E."/>
            <person name="Bharti A.K."/>
            <person name="Sundararajan A."/>
            <person name="Cameron C.T."/>
            <person name="Woodward J.E."/>
            <person name="May G.D."/>
            <person name="Brubaker C."/>
            <person name="Broadhvest J."/>
            <person name="Wilkins T.A."/>
        </authorList>
    </citation>
    <scope>NUCLEOTIDE SEQUENCE</scope>
    <source>
        <strain evidence="3">cv. AKA8401</strain>
    </source>
</reference>